<dbReference type="InterPro" id="IPR022062">
    <property type="entry name" value="DUF3618"/>
</dbReference>
<keyword evidence="3" id="KW-1185">Reference proteome</keyword>
<evidence type="ECO:0000313" key="3">
    <source>
        <dbReference type="Proteomes" id="UP000321617"/>
    </source>
</evidence>
<feature type="compositionally biased region" description="Polar residues" evidence="1">
    <location>
        <begin position="57"/>
        <end position="68"/>
    </location>
</feature>
<sequence>MVQESDRIRSDIESTRSRLTRDVDLLADQANPKRVAERTWGSMRDKIGAMNEKFKGSSKSGASNTKSGLKSAAGSAQGMAHKAGDRAGAAASDVAHRAKEVPGMMRRQTEDSPVRMGLIAFGAGLVAAAVIPESSREERLGRELKDRSGGLVEQVREPVTEAVRHVKEDTGEAVREAADNVKSTAKDAASNVKDEAGSSTSHAAGKSSGVADR</sequence>
<feature type="region of interest" description="Disordered" evidence="1">
    <location>
        <begin position="162"/>
        <end position="213"/>
    </location>
</feature>
<dbReference type="OrthoDB" id="3218417at2"/>
<organism evidence="2 3">
    <name type="scientific">Stackebrandtia albiflava</name>
    <dbReference type="NCBI Taxonomy" id="406432"/>
    <lineage>
        <taxon>Bacteria</taxon>
        <taxon>Bacillati</taxon>
        <taxon>Actinomycetota</taxon>
        <taxon>Actinomycetes</taxon>
        <taxon>Glycomycetales</taxon>
        <taxon>Glycomycetaceae</taxon>
        <taxon>Stackebrandtia</taxon>
    </lineage>
</organism>
<feature type="compositionally biased region" description="Basic and acidic residues" evidence="1">
    <location>
        <begin position="1"/>
        <end position="24"/>
    </location>
</feature>
<feature type="region of interest" description="Disordered" evidence="1">
    <location>
        <begin position="1"/>
        <end position="108"/>
    </location>
</feature>
<reference evidence="2 3" key="1">
    <citation type="journal article" date="2013" name="Stand. Genomic Sci.">
        <title>Genomic Encyclopedia of Type Strains, Phase I: The one thousand microbial genomes (KMG-I) project.</title>
        <authorList>
            <person name="Kyrpides N.C."/>
            <person name="Woyke T."/>
            <person name="Eisen J.A."/>
            <person name="Garrity G."/>
            <person name="Lilburn T.G."/>
            <person name="Beck B.J."/>
            <person name="Whitman W.B."/>
            <person name="Hugenholtz P."/>
            <person name="Klenk H.P."/>
        </authorList>
    </citation>
    <scope>NUCLEOTIDE SEQUENCE [LARGE SCALE GENOMIC DNA]</scope>
    <source>
        <strain evidence="2 3">DSM 45044</strain>
    </source>
</reference>
<gene>
    <name evidence="2" type="ORF">LX16_3775</name>
</gene>
<comment type="caution">
    <text evidence="2">The sequence shown here is derived from an EMBL/GenBank/DDBJ whole genome shotgun (WGS) entry which is preliminary data.</text>
</comment>
<name>A0A562V5B0_9ACTN</name>
<dbReference type="EMBL" id="VLLL01000006">
    <property type="protein sequence ID" value="TWJ13008.1"/>
    <property type="molecule type" value="Genomic_DNA"/>
</dbReference>
<evidence type="ECO:0000313" key="2">
    <source>
        <dbReference type="EMBL" id="TWJ13008.1"/>
    </source>
</evidence>
<dbReference type="Proteomes" id="UP000321617">
    <property type="component" value="Unassembled WGS sequence"/>
</dbReference>
<feature type="compositionally biased region" description="Basic and acidic residues" evidence="1">
    <location>
        <begin position="162"/>
        <end position="179"/>
    </location>
</feature>
<dbReference type="RefSeq" id="WP_147140569.1">
    <property type="nucleotide sequence ID" value="NZ_BAABIJ010000002.1"/>
</dbReference>
<evidence type="ECO:0000256" key="1">
    <source>
        <dbReference type="SAM" id="MobiDB-lite"/>
    </source>
</evidence>
<protein>
    <submittedName>
        <fullName evidence="2">Uncharacterized protein DUF3618</fullName>
    </submittedName>
</protein>
<feature type="compositionally biased region" description="Basic and acidic residues" evidence="1">
    <location>
        <begin position="43"/>
        <end position="55"/>
    </location>
</feature>
<dbReference type="Pfam" id="PF12277">
    <property type="entry name" value="DUF3618"/>
    <property type="match status" value="1"/>
</dbReference>
<accession>A0A562V5B0</accession>
<proteinExistence type="predicted"/>
<dbReference type="Gene3D" id="1.20.120.20">
    <property type="entry name" value="Apolipoprotein"/>
    <property type="match status" value="1"/>
</dbReference>
<dbReference type="AlphaFoldDB" id="A0A562V5B0"/>